<protein>
    <submittedName>
        <fullName evidence="2">Uncharacterized protein</fullName>
    </submittedName>
</protein>
<name>A0A125QDS6_PSEFL</name>
<evidence type="ECO:0000256" key="1">
    <source>
        <dbReference type="SAM" id="MobiDB-lite"/>
    </source>
</evidence>
<evidence type="ECO:0000313" key="3">
    <source>
        <dbReference type="Proteomes" id="UP000063434"/>
    </source>
</evidence>
<organism evidence="2 3">
    <name type="scientific">Pseudomonas fluorescens</name>
    <dbReference type="NCBI Taxonomy" id="294"/>
    <lineage>
        <taxon>Bacteria</taxon>
        <taxon>Pseudomonadati</taxon>
        <taxon>Pseudomonadota</taxon>
        <taxon>Gammaproteobacteria</taxon>
        <taxon>Pseudomonadales</taxon>
        <taxon>Pseudomonadaceae</taxon>
        <taxon>Pseudomonas</taxon>
    </lineage>
</organism>
<gene>
    <name evidence="2" type="ORF">PFL603g_02317</name>
</gene>
<proteinExistence type="predicted"/>
<comment type="caution">
    <text evidence="2">The sequence shown here is derived from an EMBL/GenBank/DDBJ whole genome shotgun (WGS) entry which is preliminary data.</text>
</comment>
<dbReference type="GeneID" id="99639875"/>
<dbReference type="AlphaFoldDB" id="A0A125QDS6"/>
<dbReference type="PATRIC" id="fig|294.193.peg.2021"/>
<sequence>MEINEKAPGNISQQAVTRGTDNETGHDPRRDEDNIPLPPDDEAPLEEDMSDVDAADSVATEHPKT</sequence>
<feature type="compositionally biased region" description="Acidic residues" evidence="1">
    <location>
        <begin position="39"/>
        <end position="54"/>
    </location>
</feature>
<feature type="region of interest" description="Disordered" evidence="1">
    <location>
        <begin position="1"/>
        <end position="65"/>
    </location>
</feature>
<feature type="compositionally biased region" description="Polar residues" evidence="1">
    <location>
        <begin position="10"/>
        <end position="19"/>
    </location>
</feature>
<dbReference type="EMBL" id="LCYC01000031">
    <property type="protein sequence ID" value="KWV76935.1"/>
    <property type="molecule type" value="Genomic_DNA"/>
</dbReference>
<dbReference type="RefSeq" id="WP_014718870.1">
    <property type="nucleotide sequence ID" value="NZ_LCYC01000031.1"/>
</dbReference>
<dbReference type="Proteomes" id="UP000063434">
    <property type="component" value="Unassembled WGS sequence"/>
</dbReference>
<feature type="compositionally biased region" description="Basic and acidic residues" evidence="1">
    <location>
        <begin position="20"/>
        <end position="33"/>
    </location>
</feature>
<reference evidence="2 3" key="1">
    <citation type="submission" date="2015-05" db="EMBL/GenBank/DDBJ databases">
        <title>A genomic and transcriptomic approach to investigate the blue pigment phenotype in Pseudomonas fluorescens.</title>
        <authorList>
            <person name="Andreani N.A."/>
            <person name="Cardazzo B."/>
        </authorList>
    </citation>
    <scope>NUCLEOTIDE SEQUENCE [LARGE SCALE GENOMIC DNA]</scope>
    <source>
        <strain evidence="2 3">Ps_40</strain>
    </source>
</reference>
<accession>A0A125QDS6</accession>
<evidence type="ECO:0000313" key="2">
    <source>
        <dbReference type="EMBL" id="KWV76935.1"/>
    </source>
</evidence>